<dbReference type="InterPro" id="IPR006311">
    <property type="entry name" value="TAT_signal"/>
</dbReference>
<evidence type="ECO:0000256" key="2">
    <source>
        <dbReference type="ARBA" id="ARBA00022630"/>
    </source>
</evidence>
<organism evidence="6">
    <name type="scientific">marine metagenome</name>
    <dbReference type="NCBI Taxonomy" id="408172"/>
    <lineage>
        <taxon>unclassified sequences</taxon>
        <taxon>metagenomes</taxon>
        <taxon>ecological metagenomes</taxon>
    </lineage>
</organism>
<dbReference type="GO" id="GO:0016491">
    <property type="term" value="F:oxidoreductase activity"/>
    <property type="evidence" value="ECO:0007669"/>
    <property type="project" value="UniProtKB-KW"/>
</dbReference>
<proteinExistence type="predicted"/>
<feature type="non-terminal residue" evidence="6">
    <location>
        <position position="267"/>
    </location>
</feature>
<evidence type="ECO:0000256" key="1">
    <source>
        <dbReference type="ARBA" id="ARBA00001974"/>
    </source>
</evidence>
<dbReference type="EMBL" id="UINC01090376">
    <property type="protein sequence ID" value="SVC42265.1"/>
    <property type="molecule type" value="Genomic_DNA"/>
</dbReference>
<dbReference type="Pfam" id="PF00890">
    <property type="entry name" value="FAD_binding_2"/>
    <property type="match status" value="1"/>
</dbReference>
<dbReference type="InterPro" id="IPR050315">
    <property type="entry name" value="FAD-oxidoreductase_2"/>
</dbReference>
<reference evidence="6" key="1">
    <citation type="submission" date="2018-05" db="EMBL/GenBank/DDBJ databases">
        <authorList>
            <person name="Lanie J.A."/>
            <person name="Ng W.-L."/>
            <person name="Kazmierczak K.M."/>
            <person name="Andrzejewski T.M."/>
            <person name="Davidsen T.M."/>
            <person name="Wayne K.J."/>
            <person name="Tettelin H."/>
            <person name="Glass J.I."/>
            <person name="Rusch D."/>
            <person name="Podicherti R."/>
            <person name="Tsui H.-C.T."/>
            <person name="Winkler M.E."/>
        </authorList>
    </citation>
    <scope>NUCLEOTIDE SEQUENCE</scope>
</reference>
<keyword evidence="4" id="KW-0560">Oxidoreductase</keyword>
<feature type="domain" description="FAD-dependent oxidoreductase 2 FAD-binding" evidence="5">
    <location>
        <begin position="42"/>
        <end position="266"/>
    </location>
</feature>
<evidence type="ECO:0000313" key="6">
    <source>
        <dbReference type="EMBL" id="SVC42265.1"/>
    </source>
</evidence>
<dbReference type="InterPro" id="IPR003953">
    <property type="entry name" value="FAD-dep_OxRdtase_2_FAD-bd"/>
</dbReference>
<dbReference type="AlphaFoldDB" id="A0A382M2T6"/>
<dbReference type="PROSITE" id="PS51318">
    <property type="entry name" value="TAT"/>
    <property type="match status" value="1"/>
</dbReference>
<dbReference type="PANTHER" id="PTHR43400:SF7">
    <property type="entry name" value="FAD-DEPENDENT OXIDOREDUCTASE 2 FAD BINDING DOMAIN-CONTAINING PROTEIN"/>
    <property type="match status" value="1"/>
</dbReference>
<evidence type="ECO:0000259" key="5">
    <source>
        <dbReference type="Pfam" id="PF00890"/>
    </source>
</evidence>
<gene>
    <name evidence="6" type="ORF">METZ01_LOCUS295119</name>
</gene>
<dbReference type="InterPro" id="IPR036188">
    <property type="entry name" value="FAD/NAD-bd_sf"/>
</dbReference>
<evidence type="ECO:0000256" key="4">
    <source>
        <dbReference type="ARBA" id="ARBA00023002"/>
    </source>
</evidence>
<comment type="cofactor">
    <cofactor evidence="1">
        <name>FAD</name>
        <dbReference type="ChEBI" id="CHEBI:57692"/>
    </cofactor>
</comment>
<dbReference type="Gene3D" id="3.50.50.60">
    <property type="entry name" value="FAD/NAD(P)-binding domain"/>
    <property type="match status" value="1"/>
</dbReference>
<evidence type="ECO:0000256" key="3">
    <source>
        <dbReference type="ARBA" id="ARBA00022827"/>
    </source>
</evidence>
<accession>A0A382M2T6</accession>
<keyword evidence="2" id="KW-0285">Flavoprotein</keyword>
<keyword evidence="3" id="KW-0274">FAD</keyword>
<dbReference type="PANTHER" id="PTHR43400">
    <property type="entry name" value="FUMARATE REDUCTASE"/>
    <property type="match status" value="1"/>
</dbReference>
<name>A0A382M2T6_9ZZZZ</name>
<sequence>MTLNRRDLMKITLAEAGLLAVFRPGIATSSMKKSPATKTAIDILIVGAGNAGIPAAIQAADLGANILLVDKNAFVGGMLNISGGHISGANTKMQIAKGIEDSPSLHYRDAMRMGRYKNNSELLKLAVDNAAAMIDWLAEIGVEFTPESPFFEDDHEHYSAARTYMGPEYARSLLKPLKAELQRRIDKGQVTLQLNTTVNQLLQDDDGQVLGAVATDESGQKLRILAKAVIMATGGYGASDTLKKKYNPKIVGSKVVCLPHATGDGIV</sequence>
<protein>
    <recommendedName>
        <fullName evidence="5">FAD-dependent oxidoreductase 2 FAD-binding domain-containing protein</fullName>
    </recommendedName>
</protein>
<dbReference type="SUPFAM" id="SSF51905">
    <property type="entry name" value="FAD/NAD(P)-binding domain"/>
    <property type="match status" value="1"/>
</dbReference>